<reference evidence="1 2" key="2">
    <citation type="journal article" date="2019" name="G3 (Bethesda)">
        <title>Hybrid Assembly of the Genome of the Entomopathogenic Nematode Steinernema carpocapsae Identifies the X-Chromosome.</title>
        <authorList>
            <person name="Serra L."/>
            <person name="Macchietto M."/>
            <person name="Macias-Munoz A."/>
            <person name="McGill C.J."/>
            <person name="Rodriguez I.M."/>
            <person name="Rodriguez B."/>
            <person name="Murad R."/>
            <person name="Mortazavi A."/>
        </authorList>
    </citation>
    <scope>NUCLEOTIDE SEQUENCE [LARGE SCALE GENOMIC DNA]</scope>
    <source>
        <strain evidence="1 2">ALL</strain>
    </source>
</reference>
<evidence type="ECO:0000313" key="1">
    <source>
        <dbReference type="EMBL" id="TKR93754.1"/>
    </source>
</evidence>
<reference evidence="1 2" key="1">
    <citation type="journal article" date="2015" name="Genome Biol.">
        <title>Comparative genomics of Steinernema reveals deeply conserved gene regulatory networks.</title>
        <authorList>
            <person name="Dillman A.R."/>
            <person name="Macchietto M."/>
            <person name="Porter C.F."/>
            <person name="Rogers A."/>
            <person name="Williams B."/>
            <person name="Antoshechkin I."/>
            <person name="Lee M.M."/>
            <person name="Goodwin Z."/>
            <person name="Lu X."/>
            <person name="Lewis E.E."/>
            <person name="Goodrich-Blair H."/>
            <person name="Stock S.P."/>
            <person name="Adams B.J."/>
            <person name="Sternberg P.W."/>
            <person name="Mortazavi A."/>
        </authorList>
    </citation>
    <scope>NUCLEOTIDE SEQUENCE [LARGE SCALE GENOMIC DNA]</scope>
    <source>
        <strain evidence="1 2">ALL</strain>
    </source>
</reference>
<sequence>MGSRMRMWTPMRSGIVEHHGLRVQIAVVEEDESAVGLEEDDEGVLAGEEAHRIREEAIVEDKVEPNAEKRDIGNAKLD</sequence>
<name>A0A4U5PCM6_STECR</name>
<dbReference type="AlphaFoldDB" id="A0A4U5PCM6"/>
<organism evidence="1 2">
    <name type="scientific">Steinernema carpocapsae</name>
    <name type="common">Entomopathogenic nematode</name>
    <dbReference type="NCBI Taxonomy" id="34508"/>
    <lineage>
        <taxon>Eukaryota</taxon>
        <taxon>Metazoa</taxon>
        <taxon>Ecdysozoa</taxon>
        <taxon>Nematoda</taxon>
        <taxon>Chromadorea</taxon>
        <taxon>Rhabditida</taxon>
        <taxon>Tylenchina</taxon>
        <taxon>Panagrolaimomorpha</taxon>
        <taxon>Strongyloidoidea</taxon>
        <taxon>Steinernematidae</taxon>
        <taxon>Steinernema</taxon>
    </lineage>
</organism>
<comment type="caution">
    <text evidence="1">The sequence shown here is derived from an EMBL/GenBank/DDBJ whole genome shotgun (WGS) entry which is preliminary data.</text>
</comment>
<protein>
    <submittedName>
        <fullName evidence="1">Uncharacterized protein</fullName>
    </submittedName>
</protein>
<gene>
    <name evidence="1" type="ORF">L596_008155</name>
</gene>
<evidence type="ECO:0000313" key="2">
    <source>
        <dbReference type="Proteomes" id="UP000298663"/>
    </source>
</evidence>
<dbReference type="Proteomes" id="UP000298663">
    <property type="component" value="Unassembled WGS sequence"/>
</dbReference>
<dbReference type="EMBL" id="AZBU02000002">
    <property type="protein sequence ID" value="TKR93754.1"/>
    <property type="molecule type" value="Genomic_DNA"/>
</dbReference>
<proteinExistence type="predicted"/>
<keyword evidence="2" id="KW-1185">Reference proteome</keyword>
<accession>A0A4U5PCM6</accession>